<dbReference type="EMBL" id="MN739883">
    <property type="protein sequence ID" value="QHT75857.1"/>
    <property type="molecule type" value="Genomic_DNA"/>
</dbReference>
<evidence type="ECO:0000256" key="5">
    <source>
        <dbReference type="ARBA" id="ARBA00023136"/>
    </source>
</evidence>
<sequence length="88" mass="9872">MHKYFAEFIGTLLLTFVIIKTGNYFAIGLILAICVFIFEGVSDCCFNPAVAIAFFHMNKISQNDLFFYIIVEICGALVAVEIVKLIKL</sequence>
<dbReference type="GO" id="GO:0015250">
    <property type="term" value="F:water channel activity"/>
    <property type="evidence" value="ECO:0007669"/>
    <property type="project" value="TreeGrafter"/>
</dbReference>
<keyword evidence="4 6" id="KW-1133">Transmembrane helix</keyword>
<dbReference type="PANTHER" id="PTHR19139:SF199">
    <property type="entry name" value="MIP17260P"/>
    <property type="match status" value="1"/>
</dbReference>
<protein>
    <recommendedName>
        <fullName evidence="8">Major intrinsic protein</fullName>
    </recommendedName>
</protein>
<evidence type="ECO:0000256" key="2">
    <source>
        <dbReference type="ARBA" id="ARBA00006175"/>
    </source>
</evidence>
<evidence type="ECO:0000313" key="7">
    <source>
        <dbReference type="EMBL" id="QHT75857.1"/>
    </source>
</evidence>
<dbReference type="PRINTS" id="PR00783">
    <property type="entry name" value="MINTRINSICP"/>
</dbReference>
<dbReference type="Pfam" id="PF00230">
    <property type="entry name" value="MIP"/>
    <property type="match status" value="1"/>
</dbReference>
<feature type="transmembrane region" description="Helical" evidence="6">
    <location>
        <begin position="65"/>
        <end position="86"/>
    </location>
</feature>
<dbReference type="InterPro" id="IPR023271">
    <property type="entry name" value="Aquaporin-like"/>
</dbReference>
<evidence type="ECO:0000256" key="6">
    <source>
        <dbReference type="SAM" id="Phobius"/>
    </source>
</evidence>
<feature type="transmembrane region" description="Helical" evidence="6">
    <location>
        <begin position="12"/>
        <end position="38"/>
    </location>
</feature>
<name>A0A6C0H618_9ZZZZ</name>
<evidence type="ECO:0008006" key="8">
    <source>
        <dbReference type="Google" id="ProtNLM"/>
    </source>
</evidence>
<evidence type="ECO:0000256" key="3">
    <source>
        <dbReference type="ARBA" id="ARBA00022692"/>
    </source>
</evidence>
<dbReference type="InterPro" id="IPR000425">
    <property type="entry name" value="MIP"/>
</dbReference>
<evidence type="ECO:0000256" key="4">
    <source>
        <dbReference type="ARBA" id="ARBA00022989"/>
    </source>
</evidence>
<dbReference type="SUPFAM" id="SSF81338">
    <property type="entry name" value="Aquaporin-like"/>
    <property type="match status" value="1"/>
</dbReference>
<dbReference type="PANTHER" id="PTHR19139">
    <property type="entry name" value="AQUAPORIN TRANSPORTER"/>
    <property type="match status" value="1"/>
</dbReference>
<comment type="similarity">
    <text evidence="2">Belongs to the MIP/aquaporin (TC 1.A.8) family.</text>
</comment>
<reference evidence="7" key="1">
    <citation type="journal article" date="2020" name="Nature">
        <title>Giant virus diversity and host interactions through global metagenomics.</title>
        <authorList>
            <person name="Schulz F."/>
            <person name="Roux S."/>
            <person name="Paez-Espino D."/>
            <person name="Jungbluth S."/>
            <person name="Walsh D.A."/>
            <person name="Denef V.J."/>
            <person name="McMahon K.D."/>
            <person name="Konstantinidis K.T."/>
            <person name="Eloe-Fadrosh E.A."/>
            <person name="Kyrpides N.C."/>
            <person name="Woyke T."/>
        </authorList>
    </citation>
    <scope>NUCLEOTIDE SEQUENCE</scope>
    <source>
        <strain evidence="7">GVMAG-M-3300023179-71</strain>
    </source>
</reference>
<proteinExistence type="inferred from homology"/>
<keyword evidence="3 6" id="KW-0812">Transmembrane</keyword>
<dbReference type="GO" id="GO:0005886">
    <property type="term" value="C:plasma membrane"/>
    <property type="evidence" value="ECO:0007669"/>
    <property type="project" value="TreeGrafter"/>
</dbReference>
<organism evidence="7">
    <name type="scientific">viral metagenome</name>
    <dbReference type="NCBI Taxonomy" id="1070528"/>
    <lineage>
        <taxon>unclassified sequences</taxon>
        <taxon>metagenomes</taxon>
        <taxon>organismal metagenomes</taxon>
    </lineage>
</organism>
<dbReference type="Gene3D" id="1.20.1080.10">
    <property type="entry name" value="Glycerol uptake facilitator protein"/>
    <property type="match status" value="1"/>
</dbReference>
<keyword evidence="5 6" id="KW-0472">Membrane</keyword>
<evidence type="ECO:0000256" key="1">
    <source>
        <dbReference type="ARBA" id="ARBA00004141"/>
    </source>
</evidence>
<accession>A0A6C0H618</accession>
<dbReference type="AlphaFoldDB" id="A0A6C0H618"/>
<comment type="subcellular location">
    <subcellularLocation>
        <location evidence="1">Membrane</location>
        <topology evidence="1">Multi-pass membrane protein</topology>
    </subcellularLocation>
</comment>
<dbReference type="InterPro" id="IPR034294">
    <property type="entry name" value="Aquaporin_transptr"/>
</dbReference>